<dbReference type="Proteomes" id="UP000663552">
    <property type="component" value="Chromosome"/>
</dbReference>
<evidence type="ECO:0000313" key="2">
    <source>
        <dbReference type="Proteomes" id="UP000663552"/>
    </source>
</evidence>
<dbReference type="EMBL" id="CP032148">
    <property type="protein sequence ID" value="QSD63446.1"/>
    <property type="molecule type" value="Genomic_DNA"/>
</dbReference>
<dbReference type="InterPro" id="IPR015046">
    <property type="entry name" value="LciA_Immunity-like"/>
</dbReference>
<name>A0A1V0NVX6_LACLC</name>
<evidence type="ECO:0000313" key="1">
    <source>
        <dbReference type="EMBL" id="QSD63446.1"/>
    </source>
</evidence>
<sequence>MVLKQEDLQESCDSMEKFAISNDQEFLEILYNYALNPNIKDRERKIVQLGRKELENKVYSLSVANRMVASFQREAISSRLSKDTSVLYNSLKDYISKNIPLGTPRVAGINAGYDL</sequence>
<accession>A0A1V0NVX6</accession>
<dbReference type="AlphaFoldDB" id="A0A1V0NVX6"/>
<proteinExistence type="predicted"/>
<organism evidence="1 2">
    <name type="scientific">Lactococcus lactis subsp. cremoris</name>
    <name type="common">Streptococcus cremoris</name>
    <dbReference type="NCBI Taxonomy" id="1359"/>
    <lineage>
        <taxon>Bacteria</taxon>
        <taxon>Bacillati</taxon>
        <taxon>Bacillota</taxon>
        <taxon>Bacilli</taxon>
        <taxon>Lactobacillales</taxon>
        <taxon>Streptococcaceae</taxon>
        <taxon>Lactococcus</taxon>
    </lineage>
</organism>
<protein>
    <submittedName>
        <fullName evidence="1">Uncharacterized protein</fullName>
    </submittedName>
</protein>
<gene>
    <name evidence="1" type="ORF">LL1196_1830</name>
</gene>
<dbReference type="CDD" id="cd21059">
    <property type="entry name" value="LciA-like"/>
    <property type="match status" value="1"/>
</dbReference>
<dbReference type="GO" id="GO:0030153">
    <property type="term" value="P:bacteriocin immunity"/>
    <property type="evidence" value="ECO:0007669"/>
    <property type="project" value="InterPro"/>
</dbReference>
<dbReference type="Pfam" id="PF08951">
    <property type="entry name" value="EntA_Immun"/>
    <property type="match status" value="1"/>
</dbReference>
<reference evidence="1" key="1">
    <citation type="journal article" date="2020" name="Mol. Microbiol.">
        <title>The CWPS Rubik's cube: Linking diversity of cell wall polysaccharide structures with the encoded biosynthetic machinery of selected Lactococcus lactis strains.</title>
        <authorList>
            <person name="Mahony J."/>
            <person name="Frantzen C."/>
            <person name="Vinogradov E."/>
            <person name="Sadovskaya I."/>
            <person name="Theodorou I."/>
            <person name="Kelleher P."/>
            <person name="Chapot-Chartier M.P."/>
            <person name="Cambillau C."/>
            <person name="Holo H."/>
            <person name="van Sinderen D."/>
        </authorList>
    </citation>
    <scope>NUCLEOTIDE SEQUENCE</scope>
    <source>
        <strain evidence="1">1196</strain>
    </source>
</reference>